<dbReference type="GO" id="GO:0005524">
    <property type="term" value="F:ATP binding"/>
    <property type="evidence" value="ECO:0007669"/>
    <property type="project" value="UniProtKB-KW"/>
</dbReference>
<dbReference type="PANTHER" id="PTHR43637">
    <property type="entry name" value="UPF0273 PROTEIN TM_0370"/>
    <property type="match status" value="1"/>
</dbReference>
<keyword evidence="1" id="KW-0547">Nucleotide-binding</keyword>
<dbReference type="InterPro" id="IPR027417">
    <property type="entry name" value="P-loop_NTPase"/>
</dbReference>
<feature type="non-terminal residue" evidence="4">
    <location>
        <position position="71"/>
    </location>
</feature>
<feature type="domain" description="KaiC-like" evidence="3">
    <location>
        <begin position="11"/>
        <end position="70"/>
    </location>
</feature>
<evidence type="ECO:0000256" key="2">
    <source>
        <dbReference type="ARBA" id="ARBA00022840"/>
    </source>
</evidence>
<dbReference type="Gene3D" id="3.40.50.300">
    <property type="entry name" value="P-loop containing nucleotide triphosphate hydrolases"/>
    <property type="match status" value="1"/>
</dbReference>
<dbReference type="PRINTS" id="PR01874">
    <property type="entry name" value="DNAREPAIRADA"/>
</dbReference>
<evidence type="ECO:0000259" key="3">
    <source>
        <dbReference type="Pfam" id="PF06745"/>
    </source>
</evidence>
<dbReference type="Proteomes" id="UP000037237">
    <property type="component" value="Unassembled WGS sequence"/>
</dbReference>
<name>A0A0M0BVQ5_9ARCH</name>
<evidence type="ECO:0000313" key="5">
    <source>
        <dbReference type="Proteomes" id="UP000037237"/>
    </source>
</evidence>
<reference evidence="4 5" key="1">
    <citation type="submission" date="2015-06" db="EMBL/GenBank/DDBJ databases">
        <title>New insights into the roles of widespread benthic archaea in carbon and nitrogen cycling.</title>
        <authorList>
            <person name="Lazar C.S."/>
            <person name="Baker B.J."/>
            <person name="Seitz K.W."/>
            <person name="Hyde A.S."/>
            <person name="Dick G.J."/>
            <person name="Hinrichs K.-U."/>
            <person name="Teske A.P."/>
        </authorList>
    </citation>
    <scope>NUCLEOTIDE SEQUENCE [LARGE SCALE GENOMIC DNA]</scope>
    <source>
        <strain evidence="4">SG8-32-1</strain>
    </source>
</reference>
<accession>A0A0M0BVQ5</accession>
<dbReference type="SUPFAM" id="SSF52540">
    <property type="entry name" value="P-loop containing nucleoside triphosphate hydrolases"/>
    <property type="match status" value="1"/>
</dbReference>
<keyword evidence="2" id="KW-0067">ATP-binding</keyword>
<evidence type="ECO:0000256" key="1">
    <source>
        <dbReference type="ARBA" id="ARBA00022741"/>
    </source>
</evidence>
<comment type="caution">
    <text evidence="4">The sequence shown here is derived from an EMBL/GenBank/DDBJ whole genome shotgun (WGS) entry which is preliminary data.</text>
</comment>
<protein>
    <recommendedName>
        <fullName evidence="3">KaiC-like domain-containing protein</fullName>
    </recommendedName>
</protein>
<gene>
    <name evidence="4" type="ORF">AC477_03210</name>
</gene>
<dbReference type="PANTHER" id="PTHR43637:SF2">
    <property type="entry name" value="PROTEIN GVPD 1"/>
    <property type="match status" value="1"/>
</dbReference>
<dbReference type="AlphaFoldDB" id="A0A0M0BVQ5"/>
<dbReference type="InterPro" id="IPR014774">
    <property type="entry name" value="KaiC-like_dom"/>
</dbReference>
<proteinExistence type="predicted"/>
<dbReference type="Pfam" id="PF06745">
    <property type="entry name" value="ATPase"/>
    <property type="match status" value="1"/>
</dbReference>
<sequence length="71" mass="7700">MQKLSSIKWVDIGVVGLEDFIPGLPKGDAILVRGDPGTGKTIVCLQFLYKGAKNGEKCLYITTEETPESVM</sequence>
<evidence type="ECO:0000313" key="4">
    <source>
        <dbReference type="EMBL" id="KON32261.1"/>
    </source>
</evidence>
<dbReference type="EMBL" id="LFWU01000073">
    <property type="protein sequence ID" value="KON32261.1"/>
    <property type="molecule type" value="Genomic_DNA"/>
</dbReference>
<organism evidence="4 5">
    <name type="scientific">miscellaneous Crenarchaeota group-1 archaeon SG8-32-1</name>
    <dbReference type="NCBI Taxonomy" id="1685124"/>
    <lineage>
        <taxon>Archaea</taxon>
        <taxon>Candidatus Bathyarchaeota</taxon>
        <taxon>MCG-1</taxon>
    </lineage>
</organism>